<dbReference type="InterPro" id="IPR000835">
    <property type="entry name" value="HTH_MarR-typ"/>
</dbReference>
<protein>
    <submittedName>
        <fullName evidence="5">Transcriptional regulator</fullName>
    </submittedName>
</protein>
<proteinExistence type="predicted"/>
<keyword evidence="2" id="KW-0238">DNA-binding</keyword>
<evidence type="ECO:0000256" key="1">
    <source>
        <dbReference type="ARBA" id="ARBA00023015"/>
    </source>
</evidence>
<reference evidence="6" key="1">
    <citation type="submission" date="2019-03" db="EMBL/GenBank/DDBJ databases">
        <title>Aquabacterium pictum sp.nov., the first bacteriochlorophyll a-containing freshwater bacterium in the genus Aquabacterium of the class Betaproteobacteria.</title>
        <authorList>
            <person name="Hirose S."/>
            <person name="Tank M."/>
            <person name="Hara E."/>
            <person name="Tamaki H."/>
            <person name="Takaichi S."/>
            <person name="Haruta S."/>
            <person name="Hanada S."/>
        </authorList>
    </citation>
    <scope>NUCLEOTIDE SEQUENCE [LARGE SCALE GENOMIC DNA]</scope>
    <source>
        <strain evidence="6">W35</strain>
    </source>
</reference>
<dbReference type="SMART" id="SM00347">
    <property type="entry name" value="HTH_MARR"/>
    <property type="match status" value="1"/>
</dbReference>
<dbReference type="PRINTS" id="PR00598">
    <property type="entry name" value="HTHMARR"/>
</dbReference>
<keyword evidence="3" id="KW-0804">Transcription</keyword>
<dbReference type="InterPro" id="IPR036390">
    <property type="entry name" value="WH_DNA-bd_sf"/>
</dbReference>
<dbReference type="GO" id="GO:0006950">
    <property type="term" value="P:response to stress"/>
    <property type="evidence" value="ECO:0007669"/>
    <property type="project" value="TreeGrafter"/>
</dbReference>
<accession>A0A480AL30</accession>
<evidence type="ECO:0000313" key="5">
    <source>
        <dbReference type="EMBL" id="GCL61430.1"/>
    </source>
</evidence>
<dbReference type="PANTHER" id="PTHR33164:SF64">
    <property type="entry name" value="TRANSCRIPTIONAL REGULATOR SLYA"/>
    <property type="match status" value="1"/>
</dbReference>
<evidence type="ECO:0000256" key="3">
    <source>
        <dbReference type="ARBA" id="ARBA00023163"/>
    </source>
</evidence>
<dbReference type="AlphaFoldDB" id="A0A480AL30"/>
<dbReference type="GO" id="GO:0003677">
    <property type="term" value="F:DNA binding"/>
    <property type="evidence" value="ECO:0007669"/>
    <property type="project" value="UniProtKB-KW"/>
</dbReference>
<evidence type="ECO:0000256" key="2">
    <source>
        <dbReference type="ARBA" id="ARBA00023125"/>
    </source>
</evidence>
<dbReference type="SUPFAM" id="SSF46785">
    <property type="entry name" value="Winged helix' DNA-binding domain"/>
    <property type="match status" value="1"/>
</dbReference>
<dbReference type="InterPro" id="IPR036388">
    <property type="entry name" value="WH-like_DNA-bd_sf"/>
</dbReference>
<dbReference type="PANTHER" id="PTHR33164">
    <property type="entry name" value="TRANSCRIPTIONAL REGULATOR, MARR FAMILY"/>
    <property type="match status" value="1"/>
</dbReference>
<feature type="domain" description="HTH marR-type" evidence="4">
    <location>
        <begin position="15"/>
        <end position="147"/>
    </location>
</feature>
<dbReference type="GO" id="GO:0003700">
    <property type="term" value="F:DNA-binding transcription factor activity"/>
    <property type="evidence" value="ECO:0007669"/>
    <property type="project" value="InterPro"/>
</dbReference>
<dbReference type="Gene3D" id="1.10.10.10">
    <property type="entry name" value="Winged helix-like DNA-binding domain superfamily/Winged helix DNA-binding domain"/>
    <property type="match status" value="1"/>
</dbReference>
<comment type="caution">
    <text evidence="5">The sequence shown here is derived from an EMBL/GenBank/DDBJ whole genome shotgun (WGS) entry which is preliminary data.</text>
</comment>
<keyword evidence="6" id="KW-1185">Reference proteome</keyword>
<dbReference type="EMBL" id="BJCL01000001">
    <property type="protein sequence ID" value="GCL61430.1"/>
    <property type="molecule type" value="Genomic_DNA"/>
</dbReference>
<dbReference type="Proteomes" id="UP000301751">
    <property type="component" value="Unassembled WGS sequence"/>
</dbReference>
<evidence type="ECO:0000259" key="4">
    <source>
        <dbReference type="PROSITE" id="PS50995"/>
    </source>
</evidence>
<dbReference type="Pfam" id="PF12802">
    <property type="entry name" value="MarR_2"/>
    <property type="match status" value="1"/>
</dbReference>
<sequence length="151" mass="16865">MTVIALTMPADQDISEYLAYLLASANRRMHLGLAQSIAPEEVTEEHWRVLQVLSDEQGRSMGELAERVLMNHPALTKNIDRLVSRGLVQRAADAQDNRKVLVYISDLGLEVVQRLKVNVDAHHGAVAEAMGPRKVEQLKKLLKQFIDESAT</sequence>
<dbReference type="PROSITE" id="PS50995">
    <property type="entry name" value="HTH_MARR_2"/>
    <property type="match status" value="1"/>
</dbReference>
<organism evidence="5 6">
    <name type="scientific">Pseudaquabacterium pictum</name>
    <dbReference type="NCBI Taxonomy" id="2315236"/>
    <lineage>
        <taxon>Bacteria</taxon>
        <taxon>Pseudomonadati</taxon>
        <taxon>Pseudomonadota</taxon>
        <taxon>Betaproteobacteria</taxon>
        <taxon>Burkholderiales</taxon>
        <taxon>Sphaerotilaceae</taxon>
        <taxon>Pseudaquabacterium</taxon>
    </lineage>
</organism>
<evidence type="ECO:0000313" key="6">
    <source>
        <dbReference type="Proteomes" id="UP000301751"/>
    </source>
</evidence>
<keyword evidence="1" id="KW-0805">Transcription regulation</keyword>
<dbReference type="InterPro" id="IPR039422">
    <property type="entry name" value="MarR/SlyA-like"/>
</dbReference>
<gene>
    <name evidence="5" type="ORF">AQPW35_05110</name>
</gene>
<name>A0A480AL30_9BURK</name>